<reference evidence="1 2" key="1">
    <citation type="submission" date="2017-12" db="EMBL/GenBank/DDBJ databases">
        <authorList>
            <person name="Pombert J.-F."/>
            <person name="Haag K.L."/>
            <person name="Ebert D."/>
        </authorList>
    </citation>
    <scope>NUCLEOTIDE SEQUENCE [LARGE SCALE GENOMIC DNA]</scope>
    <source>
        <strain evidence="1">IL-G-3</strain>
    </source>
</reference>
<dbReference type="Proteomes" id="UP000292282">
    <property type="component" value="Unassembled WGS sequence"/>
</dbReference>
<dbReference type="VEuPathDB" id="MicrosporidiaDB:CWI38_0033p0020"/>
<name>A0A4Q9M1T6_9MICR</name>
<evidence type="ECO:0000313" key="1">
    <source>
        <dbReference type="EMBL" id="TBU20694.1"/>
    </source>
</evidence>
<accession>A0A4Q9M1T6</accession>
<sequence>MLELGIGLTTHPLKLPAKARTRLSKVPYETFSNPQFIYLVILHSFIMMNQSVQLAIY</sequence>
<dbReference type="EMBL" id="PITK01000033">
    <property type="protein sequence ID" value="TBU20694.1"/>
    <property type="molecule type" value="Genomic_DNA"/>
</dbReference>
<proteinExistence type="predicted"/>
<protein>
    <submittedName>
        <fullName evidence="1">Uncharacterized protein</fullName>
    </submittedName>
</protein>
<gene>
    <name evidence="1" type="ORF">CWI38_0033p0020</name>
</gene>
<evidence type="ECO:0000313" key="2">
    <source>
        <dbReference type="Proteomes" id="UP000292282"/>
    </source>
</evidence>
<comment type="caution">
    <text evidence="1">The sequence shown here is derived from an EMBL/GenBank/DDBJ whole genome shotgun (WGS) entry which is preliminary data.</text>
</comment>
<keyword evidence="2" id="KW-1185">Reference proteome</keyword>
<organism evidence="1 2">
    <name type="scientific">Hamiltosporidium tvaerminnensis</name>
    <dbReference type="NCBI Taxonomy" id="1176355"/>
    <lineage>
        <taxon>Eukaryota</taxon>
        <taxon>Fungi</taxon>
        <taxon>Fungi incertae sedis</taxon>
        <taxon>Microsporidia</taxon>
        <taxon>Dubosqiidae</taxon>
        <taxon>Hamiltosporidium</taxon>
    </lineage>
</organism>
<dbReference type="AlphaFoldDB" id="A0A4Q9M1T6"/>